<evidence type="ECO:0000256" key="5">
    <source>
        <dbReference type="ARBA" id="ARBA00022989"/>
    </source>
</evidence>
<evidence type="ECO:0000256" key="7">
    <source>
        <dbReference type="SAM" id="Phobius"/>
    </source>
</evidence>
<dbReference type="Gene3D" id="3.30.70.100">
    <property type="match status" value="1"/>
</dbReference>
<dbReference type="PANTHER" id="PTHR30221:SF20">
    <property type="entry name" value="SMALL-CONDUCTANCE MECHANOSENSITIVE CHANNEL"/>
    <property type="match status" value="1"/>
</dbReference>
<accession>F2KTC1</accession>
<comment type="similarity">
    <text evidence="2">Belongs to the MscS (TC 1.A.23) family.</text>
</comment>
<keyword evidence="5 7" id="KW-1133">Transmembrane helix</keyword>
<evidence type="ECO:0000259" key="8">
    <source>
        <dbReference type="Pfam" id="PF00924"/>
    </source>
</evidence>
<feature type="domain" description="Mechanosensitive ion channel MscS" evidence="8">
    <location>
        <begin position="99"/>
        <end position="164"/>
    </location>
</feature>
<dbReference type="Gene3D" id="2.30.30.60">
    <property type="match status" value="1"/>
</dbReference>
<evidence type="ECO:0000259" key="9">
    <source>
        <dbReference type="Pfam" id="PF21082"/>
    </source>
</evidence>
<dbReference type="Proteomes" id="UP000008136">
    <property type="component" value="Chromosome"/>
</dbReference>
<dbReference type="InterPro" id="IPR006685">
    <property type="entry name" value="MscS_channel_2nd"/>
</dbReference>
<evidence type="ECO:0000313" key="11">
    <source>
        <dbReference type="EMBL" id="AEA47151.1"/>
    </source>
</evidence>
<keyword evidence="4 7" id="KW-0812">Transmembrane</keyword>
<evidence type="ECO:0000313" key="12">
    <source>
        <dbReference type="Proteomes" id="UP000008136"/>
    </source>
</evidence>
<dbReference type="InterPro" id="IPR011066">
    <property type="entry name" value="MscS_channel_C_sf"/>
</dbReference>
<dbReference type="InterPro" id="IPR006686">
    <property type="entry name" value="MscS_channel_CS"/>
</dbReference>
<dbReference type="Pfam" id="PF21088">
    <property type="entry name" value="MS_channel_1st"/>
    <property type="match status" value="1"/>
</dbReference>
<dbReference type="RefSeq" id="WP_013683815.1">
    <property type="nucleotide sequence ID" value="NC_015320.1"/>
</dbReference>
<dbReference type="InterPro" id="IPR010920">
    <property type="entry name" value="LSM_dom_sf"/>
</dbReference>
<dbReference type="SUPFAM" id="SSF82689">
    <property type="entry name" value="Mechanosensitive channel protein MscS (YggB), C-terminal domain"/>
    <property type="match status" value="1"/>
</dbReference>
<evidence type="ECO:0000256" key="3">
    <source>
        <dbReference type="ARBA" id="ARBA00022475"/>
    </source>
</evidence>
<dbReference type="Gene3D" id="1.10.287.1260">
    <property type="match status" value="1"/>
</dbReference>
<dbReference type="GeneID" id="10394259"/>
<evidence type="ECO:0000256" key="6">
    <source>
        <dbReference type="ARBA" id="ARBA00023136"/>
    </source>
</evidence>
<dbReference type="InterPro" id="IPR049142">
    <property type="entry name" value="MS_channel_1st"/>
</dbReference>
<dbReference type="InterPro" id="IPR045275">
    <property type="entry name" value="MscS_archaea/bacteria_type"/>
</dbReference>
<dbReference type="PROSITE" id="PS01246">
    <property type="entry name" value="UPF0003"/>
    <property type="match status" value="1"/>
</dbReference>
<dbReference type="STRING" id="693661.Arcve_1143"/>
<dbReference type="InterPro" id="IPR023408">
    <property type="entry name" value="MscS_beta-dom_sf"/>
</dbReference>
<feature type="domain" description="Mechanosensitive ion channel MscS C-terminal" evidence="9">
    <location>
        <begin position="172"/>
        <end position="253"/>
    </location>
</feature>
<sequence>MEVLNYIVYGDVTVADILVFTAVVVLAVIFARIVRLNLKKTLSDKMPRNELDILLKVVYYGIITTAVIAVLPHLGVNLSGLLVAGGIVGLVIGFASQSVVSNLVSGLFVMIERPIKIGDQVNIDGVSGFVEDIHVISTVVRTYDGVYVRIPNEKVFTSNITNYVANVARRFEYVVGIRYADDAEKAIEIIRRVIDEHPFALRNPPPQVFVNELAESSVNIVVRVWAPSAVWFDVKTELLWRIKTALEAEGIEIPFPQRVIWFANAGGGVDVESGKDVPAREDG</sequence>
<feature type="transmembrane region" description="Helical" evidence="7">
    <location>
        <begin position="6"/>
        <end position="33"/>
    </location>
</feature>
<reference evidence="11 12" key="1">
    <citation type="submission" date="2011-03" db="EMBL/GenBank/DDBJ databases">
        <title>The complete genome of Archaeoglobus veneficus SNP6.</title>
        <authorList>
            <consortium name="US DOE Joint Genome Institute (JGI-PGF)"/>
            <person name="Lucas S."/>
            <person name="Copeland A."/>
            <person name="Lapidus A."/>
            <person name="Bruce D."/>
            <person name="Goodwin L."/>
            <person name="Pitluck S."/>
            <person name="Kyrpides N."/>
            <person name="Mavromatis K."/>
            <person name="Pagani I."/>
            <person name="Ivanova N."/>
            <person name="Mikhailova N."/>
            <person name="Lu M."/>
            <person name="Detter J.C."/>
            <person name="Tapia R."/>
            <person name="Han C."/>
            <person name="Land M."/>
            <person name="Hauser L."/>
            <person name="Markowitz V."/>
            <person name="Cheng J.-F."/>
            <person name="Hugenholtz P."/>
            <person name="Woyke T."/>
            <person name="Wu D."/>
            <person name="Spring S."/>
            <person name="Brambilla E."/>
            <person name="Klenk H.-P."/>
            <person name="Eisen J.A."/>
        </authorList>
    </citation>
    <scope>NUCLEOTIDE SEQUENCE [LARGE SCALE GENOMIC DNA]</scope>
    <source>
        <strain>SNP6</strain>
    </source>
</reference>
<dbReference type="GO" id="GO:0008381">
    <property type="term" value="F:mechanosensitive monoatomic ion channel activity"/>
    <property type="evidence" value="ECO:0007669"/>
    <property type="project" value="InterPro"/>
</dbReference>
<dbReference type="SUPFAM" id="SSF82861">
    <property type="entry name" value="Mechanosensitive channel protein MscS (YggB), transmembrane region"/>
    <property type="match status" value="1"/>
</dbReference>
<dbReference type="HOGENOM" id="CLU_037945_1_0_2"/>
<dbReference type="KEGG" id="ave:Arcve_1143"/>
<evidence type="ECO:0000256" key="1">
    <source>
        <dbReference type="ARBA" id="ARBA00004651"/>
    </source>
</evidence>
<dbReference type="Pfam" id="PF00924">
    <property type="entry name" value="MS_channel_2nd"/>
    <property type="match status" value="1"/>
</dbReference>
<proteinExistence type="inferred from homology"/>
<feature type="transmembrane region" description="Helical" evidence="7">
    <location>
        <begin position="81"/>
        <end position="109"/>
    </location>
</feature>
<name>F2KTC1_ARCVS</name>
<gene>
    <name evidence="11" type="ordered locus">Arcve_1143</name>
</gene>
<keyword evidence="3" id="KW-1003">Cell membrane</keyword>
<dbReference type="AlphaFoldDB" id="F2KTC1"/>
<dbReference type="eggNOG" id="arCOG01568">
    <property type="taxonomic scope" value="Archaea"/>
</dbReference>
<evidence type="ECO:0000259" key="10">
    <source>
        <dbReference type="Pfam" id="PF21088"/>
    </source>
</evidence>
<comment type="subcellular location">
    <subcellularLocation>
        <location evidence="1">Cell membrane</location>
        <topology evidence="1">Multi-pass membrane protein</topology>
    </subcellularLocation>
</comment>
<dbReference type="OrthoDB" id="31543at2157"/>
<dbReference type="InterPro" id="IPR049278">
    <property type="entry name" value="MS_channel_C"/>
</dbReference>
<keyword evidence="12" id="KW-1185">Reference proteome</keyword>
<feature type="domain" description="Mechanosensitive ion channel transmembrane helices 2/3" evidence="10">
    <location>
        <begin position="56"/>
        <end position="97"/>
    </location>
</feature>
<feature type="transmembrane region" description="Helical" evidence="7">
    <location>
        <begin position="53"/>
        <end position="75"/>
    </location>
</feature>
<dbReference type="GO" id="GO:0005886">
    <property type="term" value="C:plasma membrane"/>
    <property type="evidence" value="ECO:0007669"/>
    <property type="project" value="UniProtKB-SubCell"/>
</dbReference>
<dbReference type="Pfam" id="PF21082">
    <property type="entry name" value="MS_channel_3rd"/>
    <property type="match status" value="1"/>
</dbReference>
<keyword evidence="6 7" id="KW-0472">Membrane</keyword>
<organism evidence="11 12">
    <name type="scientific">Archaeoglobus veneficus (strain DSM 11195 / SNP6)</name>
    <dbReference type="NCBI Taxonomy" id="693661"/>
    <lineage>
        <taxon>Archaea</taxon>
        <taxon>Methanobacteriati</taxon>
        <taxon>Methanobacteriota</taxon>
        <taxon>Archaeoglobi</taxon>
        <taxon>Archaeoglobales</taxon>
        <taxon>Archaeoglobaceae</taxon>
        <taxon>Archaeoglobus</taxon>
    </lineage>
</organism>
<dbReference type="InterPro" id="IPR011014">
    <property type="entry name" value="MscS_channel_TM-2"/>
</dbReference>
<evidence type="ECO:0000256" key="4">
    <source>
        <dbReference type="ARBA" id="ARBA00022692"/>
    </source>
</evidence>
<dbReference type="SUPFAM" id="SSF50182">
    <property type="entry name" value="Sm-like ribonucleoproteins"/>
    <property type="match status" value="1"/>
</dbReference>
<dbReference type="EMBL" id="CP002588">
    <property type="protein sequence ID" value="AEA47151.1"/>
    <property type="molecule type" value="Genomic_DNA"/>
</dbReference>
<evidence type="ECO:0000256" key="2">
    <source>
        <dbReference type="ARBA" id="ARBA00008017"/>
    </source>
</evidence>
<protein>
    <submittedName>
        <fullName evidence="11">MscS Mechanosensitive ion channel</fullName>
    </submittedName>
</protein>
<dbReference type="PANTHER" id="PTHR30221">
    <property type="entry name" value="SMALL-CONDUCTANCE MECHANOSENSITIVE CHANNEL"/>
    <property type="match status" value="1"/>
</dbReference>